<dbReference type="GO" id="GO:0035721">
    <property type="term" value="P:intraciliary retrograde transport"/>
    <property type="evidence" value="ECO:0007669"/>
    <property type="project" value="TreeGrafter"/>
</dbReference>
<dbReference type="Pfam" id="PF23383">
    <property type="entry name" value="Beta-prop_IFT140_1st"/>
    <property type="match status" value="1"/>
</dbReference>
<reference evidence="9" key="1">
    <citation type="submission" date="2019-05" db="EMBL/GenBank/DDBJ databases">
        <title>Annotation for the trematode Paragonimus heterotremus.</title>
        <authorList>
            <person name="Choi Y.-J."/>
        </authorList>
    </citation>
    <scope>NUCLEOTIDE SEQUENCE</scope>
    <source>
        <strain evidence="9">LC</strain>
    </source>
</reference>
<dbReference type="EMBL" id="LUCH01003259">
    <property type="protein sequence ID" value="KAF5400356.1"/>
    <property type="molecule type" value="Genomic_DNA"/>
</dbReference>
<organism evidence="9 10">
    <name type="scientific">Paragonimus heterotremus</name>
    <dbReference type="NCBI Taxonomy" id="100268"/>
    <lineage>
        <taxon>Eukaryota</taxon>
        <taxon>Metazoa</taxon>
        <taxon>Spiralia</taxon>
        <taxon>Lophotrochozoa</taxon>
        <taxon>Platyhelminthes</taxon>
        <taxon>Trematoda</taxon>
        <taxon>Digenea</taxon>
        <taxon>Plagiorchiida</taxon>
        <taxon>Troglotremata</taxon>
        <taxon>Troglotrematidae</taxon>
        <taxon>Paragonimus</taxon>
    </lineage>
</organism>
<keyword evidence="3" id="KW-0677">Repeat</keyword>
<protein>
    <recommendedName>
        <fullName evidence="11">Anaphase-promoting complex subunit 4 WD40 domain-containing protein</fullName>
    </recommendedName>
</protein>
<dbReference type="SUPFAM" id="SSF50978">
    <property type="entry name" value="WD40 repeat-like"/>
    <property type="match status" value="1"/>
</dbReference>
<evidence type="ECO:0000256" key="6">
    <source>
        <dbReference type="SAM" id="MobiDB-lite"/>
    </source>
</evidence>
<accession>A0A8J4WH56</accession>
<dbReference type="OrthoDB" id="10258787at2759"/>
<comment type="subcellular location">
    <subcellularLocation>
        <location evidence="1">Cell projection</location>
        <location evidence="1">Cilium</location>
    </subcellularLocation>
</comment>
<sequence>MPIFLSKKIGSVVNEVVIIEWHSKKSFLAIVTHSSTDSGDVHVLEYQSNSVKSVDGLLVSRPNIVTSLSWHPTTDILAVGWSSGCISVFYVSHRNVVDLTHTMNSKIASVTWSSKGTKLLTTDILGTIYIWKQNASGEIQQKPYITLAIDSTITCAILIHIVVKDQQHMDISSLAKAAVKGDEKALELLSFKKTSDLCPASVKLCESSTFLVGLDDGRILRVSSEATSTSNMAETGLNRLTTLASCEGGILSLLCHSDAGFLIVITDKSMLYHYQLTPPNGATLKEVTKMKLAVGLTGPPSLTWAGDCVLAMATGEPVVRLWDVEHADNYTLVPNLSDCDGHNKTIKVLQVAYSSKHQILAAGLNNGMVAFWQHGEELCTHCDLAKMLQSDPTCGGYQSHADEFGSFEGEDGLASSRPINFEYTARGTHRPHSQDKGPEANWHPQPTAILCSKPEEEFTTGLSGLSRQVQLLAWDGSEDRLAIAVSARQLNNQTNFNHGLAPRCAAYLLEQQSLCGHFGGQGCVAVQTGPRSLAMFTVTLANKSPTGDTLKLTKESNDPDGRINPLAVPQPSGLPAAFIATSTAFMPGGGNVPNQKINLLPDELSSIPLIREHEAQVEDQIRALYCTQEYVSYWNGYRISTFKHATGDCIVHYASFPCDFRLVGMYEQTLFTVEPFKLQVRTLQGTVRQLINFTETEGSVVQTAQCTNWMACLTEHDKLRIFDLARREIKCVYSSKSLTELVLSTALTGNMRIPYSDTHAVAEEKLKTASASHKELHIASVAVNQSGDAISFTVDVLSDGCVAQVRWPSGYCSKNASDRALPKLHQNVATEAQQQEQKQQLLIDEISNSQNLKKWIPDTRIYIYYLEKDKLLYFDFCATWPDASWLNVTSNNNVTIGRWPKHHFWDQYEPRLLAIEAAVLPLTHPIYGKQYTDCNDLPPTINHLIPPTQMDRQHEEVARSRTSTSPEQNAEEHSRASSKATDMSGSIQLSNLKLSTRVVSLFTSADQANPVVLEHFPMGFQHNALLGLEVPYYYFSVRVSSCICKNKFKWTSIVCVPVLTVCD</sequence>
<dbReference type="InterPro" id="IPR001680">
    <property type="entry name" value="WD40_rpt"/>
</dbReference>
<dbReference type="GO" id="GO:0005930">
    <property type="term" value="C:axoneme"/>
    <property type="evidence" value="ECO:0007669"/>
    <property type="project" value="TreeGrafter"/>
</dbReference>
<dbReference type="InterPro" id="IPR056154">
    <property type="entry name" value="Beta-prop_IFT140_1st"/>
</dbReference>
<keyword evidence="5" id="KW-0966">Cell projection</keyword>
<keyword evidence="2" id="KW-0853">WD repeat</keyword>
<dbReference type="GO" id="GO:0030991">
    <property type="term" value="C:intraciliary transport particle A"/>
    <property type="evidence" value="ECO:0007669"/>
    <property type="project" value="TreeGrafter"/>
</dbReference>
<dbReference type="GO" id="GO:0036064">
    <property type="term" value="C:ciliary basal body"/>
    <property type="evidence" value="ECO:0007669"/>
    <property type="project" value="TreeGrafter"/>
</dbReference>
<dbReference type="SMART" id="SM00320">
    <property type="entry name" value="WD40"/>
    <property type="match status" value="4"/>
</dbReference>
<feature type="domain" description="IFT140 second beta-propeller" evidence="8">
    <location>
        <begin position="612"/>
        <end position="743"/>
    </location>
</feature>
<feature type="region of interest" description="Disordered" evidence="6">
    <location>
        <begin position="950"/>
        <end position="983"/>
    </location>
</feature>
<evidence type="ECO:0008006" key="11">
    <source>
        <dbReference type="Google" id="ProtNLM"/>
    </source>
</evidence>
<evidence type="ECO:0000259" key="7">
    <source>
        <dbReference type="Pfam" id="PF23383"/>
    </source>
</evidence>
<keyword evidence="4" id="KW-0969">Cilium</keyword>
<dbReference type="InterPro" id="IPR015943">
    <property type="entry name" value="WD40/YVTN_repeat-like_dom_sf"/>
</dbReference>
<dbReference type="Proteomes" id="UP000748531">
    <property type="component" value="Unassembled WGS sequence"/>
</dbReference>
<feature type="domain" description="IFT140 second beta-propeller" evidence="8">
    <location>
        <begin position="848"/>
        <end position="918"/>
    </location>
</feature>
<evidence type="ECO:0000256" key="1">
    <source>
        <dbReference type="ARBA" id="ARBA00004138"/>
    </source>
</evidence>
<evidence type="ECO:0000313" key="10">
    <source>
        <dbReference type="Proteomes" id="UP000748531"/>
    </source>
</evidence>
<proteinExistence type="predicted"/>
<gene>
    <name evidence="9" type="ORF">PHET_06515</name>
</gene>
<dbReference type="PANTHER" id="PTHR15722">
    <property type="entry name" value="IFT140/172-RELATED"/>
    <property type="match status" value="1"/>
</dbReference>
<comment type="caution">
    <text evidence="9">The sequence shown here is derived from an EMBL/GenBank/DDBJ whole genome shotgun (WGS) entry which is preliminary data.</text>
</comment>
<evidence type="ECO:0000259" key="8">
    <source>
        <dbReference type="Pfam" id="PF23385"/>
    </source>
</evidence>
<feature type="domain" description="IFT140 first beta-propeller" evidence="7">
    <location>
        <begin position="13"/>
        <end position="376"/>
    </location>
</feature>
<dbReference type="PANTHER" id="PTHR15722:SF7">
    <property type="entry name" value="INTRAFLAGELLAR TRANSPORT PROTEIN 140 HOMOLOG"/>
    <property type="match status" value="1"/>
</dbReference>
<evidence type="ECO:0000256" key="3">
    <source>
        <dbReference type="ARBA" id="ARBA00022737"/>
    </source>
</evidence>
<evidence type="ECO:0000313" key="9">
    <source>
        <dbReference type="EMBL" id="KAF5400356.1"/>
    </source>
</evidence>
<evidence type="ECO:0000256" key="5">
    <source>
        <dbReference type="ARBA" id="ARBA00023273"/>
    </source>
</evidence>
<evidence type="ECO:0000256" key="4">
    <source>
        <dbReference type="ARBA" id="ARBA00023069"/>
    </source>
</evidence>
<dbReference type="Gene3D" id="2.130.10.10">
    <property type="entry name" value="YVTN repeat-like/Quinoprotein amine dehydrogenase"/>
    <property type="match status" value="2"/>
</dbReference>
<keyword evidence="10" id="KW-1185">Reference proteome</keyword>
<dbReference type="InterPro" id="IPR056155">
    <property type="entry name" value="Beta-prop_IFT140_2nd"/>
</dbReference>
<evidence type="ECO:0000256" key="2">
    <source>
        <dbReference type="ARBA" id="ARBA00022574"/>
    </source>
</evidence>
<name>A0A8J4WH56_9TREM</name>
<dbReference type="InterPro" id="IPR036322">
    <property type="entry name" value="WD40_repeat_dom_sf"/>
</dbReference>
<dbReference type="Pfam" id="PF23385">
    <property type="entry name" value="Beta-prop_IFT140_2nd"/>
    <property type="match status" value="2"/>
</dbReference>
<dbReference type="AlphaFoldDB" id="A0A8J4WH56"/>